<comment type="subcellular location">
    <subcellularLocation>
        <location evidence="5">Plastid</location>
        <location evidence="5">Chloroplast</location>
    </subcellularLocation>
</comment>
<evidence type="ECO:0000256" key="3">
    <source>
        <dbReference type="ARBA" id="ARBA00023274"/>
    </source>
</evidence>
<evidence type="ECO:0000256" key="1">
    <source>
        <dbReference type="ARBA" id="ARBA00006242"/>
    </source>
</evidence>
<dbReference type="GO" id="GO:0006412">
    <property type="term" value="P:translation"/>
    <property type="evidence" value="ECO:0007669"/>
    <property type="project" value="UniProtKB-UniRule"/>
</dbReference>
<dbReference type="PRINTS" id="PR00395">
    <property type="entry name" value="RIBOSOMALS2"/>
</dbReference>
<evidence type="ECO:0000256" key="4">
    <source>
        <dbReference type="ARBA" id="ARBA00035155"/>
    </source>
</evidence>
<keyword evidence="2 5" id="KW-0689">Ribosomal protein</keyword>
<dbReference type="GO" id="GO:0005763">
    <property type="term" value="C:mitochondrial small ribosomal subunit"/>
    <property type="evidence" value="ECO:0007669"/>
    <property type="project" value="TreeGrafter"/>
</dbReference>
<evidence type="ECO:0000256" key="5">
    <source>
        <dbReference type="HAMAP-Rule" id="MF_00291"/>
    </source>
</evidence>
<dbReference type="GO" id="GO:0003735">
    <property type="term" value="F:structural constituent of ribosome"/>
    <property type="evidence" value="ECO:0007669"/>
    <property type="project" value="InterPro"/>
</dbReference>
<accession>A0A1D0CBF1</accession>
<dbReference type="Pfam" id="PF00318">
    <property type="entry name" value="Ribosomal_S2"/>
    <property type="match status" value="1"/>
</dbReference>
<dbReference type="AlphaFoldDB" id="A0A1D0CBF1"/>
<dbReference type="InterPro" id="IPR001865">
    <property type="entry name" value="Ribosomal_uS2"/>
</dbReference>
<dbReference type="Gene3D" id="3.40.50.10490">
    <property type="entry name" value="Glucose-6-phosphate isomerase like protein, domain 1"/>
    <property type="match status" value="1"/>
</dbReference>
<dbReference type="EMBL" id="LN885328">
    <property type="protein sequence ID" value="CUR07971.1"/>
    <property type="molecule type" value="Genomic_DNA"/>
</dbReference>
<evidence type="ECO:0000313" key="7">
    <source>
        <dbReference type="EMBL" id="CUR07971.1"/>
    </source>
</evidence>
<sequence length="245" mass="27791">MAKRYWHITLEEMMKAGIHWGHGTRKWNPRMEPYISAQRKDSHITNLTRTARFLSEACDLVFDAASSGKQILIVGTNKKVADSVARAAITARCHYVNKKWGGGMLTNWDNTEKKLEKFRDSMLKLEAGKYDRLPNRKREVARVKSSLAQLETYMGGIRYMTGLPDIVIIVDQQEEYTTLQECITVGIPTICLIDTNCEPDLADFSIPANDDAIASVRFILTKLVFAICEGRSSSIQRALYKIIKK</sequence>
<dbReference type="GO" id="GO:0009507">
    <property type="term" value="C:chloroplast"/>
    <property type="evidence" value="ECO:0007669"/>
    <property type="project" value="UniProtKB-SubCell"/>
</dbReference>
<keyword evidence="7" id="KW-0150">Chloroplast</keyword>
<organism evidence="7">
    <name type="scientific">Acacia woodmaniorum</name>
    <dbReference type="NCBI Taxonomy" id="672358"/>
    <lineage>
        <taxon>Eukaryota</taxon>
        <taxon>Viridiplantae</taxon>
        <taxon>Streptophyta</taxon>
        <taxon>Embryophyta</taxon>
        <taxon>Tracheophyta</taxon>
        <taxon>Spermatophyta</taxon>
        <taxon>Magnoliopsida</taxon>
        <taxon>eudicotyledons</taxon>
        <taxon>Gunneridae</taxon>
        <taxon>Pentapetalae</taxon>
        <taxon>rosids</taxon>
        <taxon>fabids</taxon>
        <taxon>Fabales</taxon>
        <taxon>Fabaceae</taxon>
        <taxon>Caesalpinioideae</taxon>
        <taxon>mimosoid clade</taxon>
        <taxon>Acacieae</taxon>
        <taxon>Acacia</taxon>
    </lineage>
</organism>
<keyword evidence="3 5" id="KW-0687">Ribonucleoprotein</keyword>
<reference evidence="7" key="1">
    <citation type="submission" date="2015-09" db="EMBL/GenBank/DDBJ databases">
        <authorList>
            <person name="Jackson K.R."/>
            <person name="Lunt B.L."/>
            <person name="Fisher J.N.B."/>
            <person name="Gardner A.V."/>
            <person name="Bailey M.E."/>
            <person name="Deus L.M."/>
            <person name="Earl A.S."/>
            <person name="Gibby P.D."/>
            <person name="Hartmann K.A."/>
            <person name="Liu J.E."/>
            <person name="Manci A.M."/>
            <person name="Nielsen D.A."/>
            <person name="Solomon M.B."/>
            <person name="Breakwell D.P."/>
            <person name="Burnett S.H."/>
            <person name="Grose J.H."/>
        </authorList>
    </citation>
    <scope>NUCLEOTIDE SEQUENCE</scope>
    <source>
        <strain evidence="7">007WOO</strain>
    </source>
</reference>
<name>A0A1D0CBF1_9FABA</name>
<keyword evidence="7" id="KW-0934">Plastid</keyword>
<dbReference type="InterPro" id="IPR018130">
    <property type="entry name" value="Ribosomal_uS2_CS"/>
</dbReference>
<gene>
    <name evidence="5 7" type="primary">rps2</name>
</gene>
<dbReference type="Gene3D" id="1.10.287.610">
    <property type="entry name" value="Helix hairpin bin"/>
    <property type="match status" value="1"/>
</dbReference>
<dbReference type="PROSITE" id="PS00963">
    <property type="entry name" value="RIBOSOMAL_S2_2"/>
    <property type="match status" value="1"/>
</dbReference>
<dbReference type="SUPFAM" id="SSF52313">
    <property type="entry name" value="Ribosomal protein S2"/>
    <property type="match status" value="1"/>
</dbReference>
<dbReference type="PANTHER" id="PTHR12534">
    <property type="entry name" value="30S RIBOSOMAL PROTEIN S2 PROKARYOTIC AND ORGANELLAR"/>
    <property type="match status" value="1"/>
</dbReference>
<dbReference type="PANTHER" id="PTHR12534:SF0">
    <property type="entry name" value="SMALL RIBOSOMAL SUBUNIT PROTEIN US2M"/>
    <property type="match status" value="1"/>
</dbReference>
<dbReference type="HAMAP" id="MF_00291_B">
    <property type="entry name" value="Ribosomal_uS2_B"/>
    <property type="match status" value="1"/>
</dbReference>
<protein>
    <recommendedName>
        <fullName evidence="4 5">Small ribosomal subunit protein uS2c</fullName>
    </recommendedName>
</protein>
<proteinExistence type="inferred from homology"/>
<geneLocation type="chloroplast" evidence="7"/>
<dbReference type="InterPro" id="IPR023591">
    <property type="entry name" value="Ribosomal_uS2_flav_dom_sf"/>
</dbReference>
<reference evidence="7" key="2">
    <citation type="submission" date="2016-09" db="EMBL/GenBank/DDBJ databases">
        <title>Integration of Complete Chloroplast Genome Sequences with Small Amplicon Datasets Improves Phylogenetic Resolution in Acacia.</title>
        <authorList>
            <person name="Williams A.V."/>
            <person name="Miller J.T."/>
            <person name="Small I."/>
            <person name="Nevill P.G."/>
            <person name="Boykin L.M."/>
        </authorList>
    </citation>
    <scope>NUCLEOTIDE SEQUENCE</scope>
    <source>
        <strain evidence="7">007WOO</strain>
    </source>
</reference>
<evidence type="ECO:0000256" key="6">
    <source>
        <dbReference type="RuleBase" id="RU003631"/>
    </source>
</evidence>
<dbReference type="InterPro" id="IPR005706">
    <property type="entry name" value="Ribosomal_uS2_bac/mit/plastid"/>
</dbReference>
<evidence type="ECO:0000256" key="2">
    <source>
        <dbReference type="ARBA" id="ARBA00022980"/>
    </source>
</evidence>
<comment type="similarity">
    <text evidence="1 5 6">Belongs to the universal ribosomal protein uS2 family.</text>
</comment>
<dbReference type="CDD" id="cd01425">
    <property type="entry name" value="RPS2"/>
    <property type="match status" value="1"/>
</dbReference>
<dbReference type="NCBIfam" id="TIGR01011">
    <property type="entry name" value="rpsB_bact"/>
    <property type="match status" value="1"/>
</dbReference>